<proteinExistence type="predicted"/>
<name>A0A0A8YSR6_ARUDO</name>
<organism evidence="1">
    <name type="scientific">Arundo donax</name>
    <name type="common">Giant reed</name>
    <name type="synonym">Donax arundinaceus</name>
    <dbReference type="NCBI Taxonomy" id="35708"/>
    <lineage>
        <taxon>Eukaryota</taxon>
        <taxon>Viridiplantae</taxon>
        <taxon>Streptophyta</taxon>
        <taxon>Embryophyta</taxon>
        <taxon>Tracheophyta</taxon>
        <taxon>Spermatophyta</taxon>
        <taxon>Magnoliopsida</taxon>
        <taxon>Liliopsida</taxon>
        <taxon>Poales</taxon>
        <taxon>Poaceae</taxon>
        <taxon>PACMAD clade</taxon>
        <taxon>Arundinoideae</taxon>
        <taxon>Arundineae</taxon>
        <taxon>Arundo</taxon>
    </lineage>
</organism>
<sequence length="43" mass="4879">MFTRHLSCKKIPVPLIHVCDIVAIDLAQPFHVSCFKCLHRCGT</sequence>
<reference evidence="1" key="1">
    <citation type="submission" date="2014-09" db="EMBL/GenBank/DDBJ databases">
        <authorList>
            <person name="Magalhaes I.L.F."/>
            <person name="Oliveira U."/>
            <person name="Santos F.R."/>
            <person name="Vidigal T.H.D.A."/>
            <person name="Brescovit A.D."/>
            <person name="Santos A.J."/>
        </authorList>
    </citation>
    <scope>NUCLEOTIDE SEQUENCE</scope>
    <source>
        <tissue evidence="1">Shoot tissue taken approximately 20 cm above the soil surface</tissue>
    </source>
</reference>
<evidence type="ECO:0000313" key="1">
    <source>
        <dbReference type="EMBL" id="JAD29586.1"/>
    </source>
</evidence>
<dbReference type="EMBL" id="GBRH01268309">
    <property type="protein sequence ID" value="JAD29586.1"/>
    <property type="molecule type" value="Transcribed_RNA"/>
</dbReference>
<accession>A0A0A8YSR6</accession>
<protein>
    <submittedName>
        <fullName evidence="1">Uncharacterized protein</fullName>
    </submittedName>
</protein>
<dbReference type="AlphaFoldDB" id="A0A0A8YSR6"/>
<reference evidence="1" key="2">
    <citation type="journal article" date="2015" name="Data Brief">
        <title>Shoot transcriptome of the giant reed, Arundo donax.</title>
        <authorList>
            <person name="Barrero R.A."/>
            <person name="Guerrero F.D."/>
            <person name="Moolhuijzen P."/>
            <person name="Goolsby J.A."/>
            <person name="Tidwell J."/>
            <person name="Bellgard S.E."/>
            <person name="Bellgard M.I."/>
        </authorList>
    </citation>
    <scope>NUCLEOTIDE SEQUENCE</scope>
    <source>
        <tissue evidence="1">Shoot tissue taken approximately 20 cm above the soil surface</tissue>
    </source>
</reference>